<protein>
    <submittedName>
        <fullName evidence="1">Uncharacterized protein</fullName>
    </submittedName>
</protein>
<dbReference type="EnsemblPlants" id="ORUFI07G11620.1">
    <property type="protein sequence ID" value="ORUFI07G11620.1"/>
    <property type="gene ID" value="ORUFI07G11620"/>
</dbReference>
<organism evidence="1 2">
    <name type="scientific">Oryza rufipogon</name>
    <name type="common">Brownbeard rice</name>
    <name type="synonym">Asian wild rice</name>
    <dbReference type="NCBI Taxonomy" id="4529"/>
    <lineage>
        <taxon>Eukaryota</taxon>
        <taxon>Viridiplantae</taxon>
        <taxon>Streptophyta</taxon>
        <taxon>Embryophyta</taxon>
        <taxon>Tracheophyta</taxon>
        <taxon>Spermatophyta</taxon>
        <taxon>Magnoliopsida</taxon>
        <taxon>Liliopsida</taxon>
        <taxon>Poales</taxon>
        <taxon>Poaceae</taxon>
        <taxon>BOP clade</taxon>
        <taxon>Oryzoideae</taxon>
        <taxon>Oryzeae</taxon>
        <taxon>Oryzinae</taxon>
        <taxon>Oryza</taxon>
    </lineage>
</organism>
<dbReference type="Gramene" id="ORUFI07G11620.1">
    <property type="protein sequence ID" value="ORUFI07G11620.1"/>
    <property type="gene ID" value="ORUFI07G11620"/>
</dbReference>
<keyword evidence="2" id="KW-1185">Reference proteome</keyword>
<dbReference type="Proteomes" id="UP000008022">
    <property type="component" value="Unassembled WGS sequence"/>
</dbReference>
<accession>A0A0E0Q749</accession>
<name>A0A0E0Q749_ORYRU</name>
<reference evidence="2" key="1">
    <citation type="submission" date="2013-06" db="EMBL/GenBank/DDBJ databases">
        <authorList>
            <person name="Zhao Q."/>
        </authorList>
    </citation>
    <scope>NUCLEOTIDE SEQUENCE</scope>
    <source>
        <strain evidence="2">cv. W1943</strain>
    </source>
</reference>
<reference evidence="1" key="2">
    <citation type="submission" date="2015-06" db="UniProtKB">
        <authorList>
            <consortium name="EnsemblPlants"/>
        </authorList>
    </citation>
    <scope>IDENTIFICATION</scope>
</reference>
<dbReference type="AlphaFoldDB" id="A0A0E0Q749"/>
<proteinExistence type="predicted"/>
<dbReference type="OMA" id="PRSHLCV"/>
<evidence type="ECO:0000313" key="1">
    <source>
        <dbReference type="EnsemblPlants" id="ORUFI07G11620.1"/>
    </source>
</evidence>
<dbReference type="HOGENOM" id="CLU_2137320_0_0_1"/>
<evidence type="ECO:0000313" key="2">
    <source>
        <dbReference type="Proteomes" id="UP000008022"/>
    </source>
</evidence>
<sequence>MVALLLPAAGIEVEVCAFTTYVSIVPDLRPSPRSHLCVNHGSISCSKTQKLHISVEASRGLQDPWKEPVAVRDGDVATGSCGNASEGVRGGASGWVDLWTKNEREREEAAGDFDSSAVFSG</sequence>